<dbReference type="PANTHER" id="PTHR30055">
    <property type="entry name" value="HTH-TYPE TRANSCRIPTIONAL REGULATOR RUTR"/>
    <property type="match status" value="1"/>
</dbReference>
<dbReference type="SUPFAM" id="SSF46689">
    <property type="entry name" value="Homeodomain-like"/>
    <property type="match status" value="1"/>
</dbReference>
<dbReference type="InterPro" id="IPR009057">
    <property type="entry name" value="Homeodomain-like_sf"/>
</dbReference>
<evidence type="ECO:0000259" key="5">
    <source>
        <dbReference type="PROSITE" id="PS50977"/>
    </source>
</evidence>
<evidence type="ECO:0000313" key="7">
    <source>
        <dbReference type="Proteomes" id="UP000012488"/>
    </source>
</evidence>
<name>A0A6B9FTE7_9HYPH</name>
<reference evidence="6 7" key="1">
    <citation type="journal article" date="2012" name="Genet. Mol. Biol.">
        <title>Analysis of 16S rRNA and mxaF genes revealing insights into Methylobacterium niche-specific plant association.</title>
        <authorList>
            <person name="Dourado M.N."/>
            <person name="Andreote F.D."/>
            <person name="Dini-Andreote F."/>
            <person name="Conti R."/>
            <person name="Araujo J.M."/>
            <person name="Araujo W.L."/>
        </authorList>
    </citation>
    <scope>NUCLEOTIDE SEQUENCE [LARGE SCALE GENOMIC DNA]</scope>
    <source>
        <strain evidence="6 7">SR1.6/6</strain>
    </source>
</reference>
<dbReference type="InterPro" id="IPR050109">
    <property type="entry name" value="HTH-type_TetR-like_transc_reg"/>
</dbReference>
<dbReference type="SUPFAM" id="SSF48498">
    <property type="entry name" value="Tetracyclin repressor-like, C-terminal domain"/>
    <property type="match status" value="1"/>
</dbReference>
<dbReference type="PRINTS" id="PR00455">
    <property type="entry name" value="HTHTETR"/>
</dbReference>
<gene>
    <name evidence="6" type="ORF">MMSR116_31105</name>
</gene>
<dbReference type="Pfam" id="PF00440">
    <property type="entry name" value="TetR_N"/>
    <property type="match status" value="1"/>
</dbReference>
<evidence type="ECO:0000256" key="3">
    <source>
        <dbReference type="ARBA" id="ARBA00023163"/>
    </source>
</evidence>
<dbReference type="AlphaFoldDB" id="A0A6B9FTE7"/>
<accession>A0A6B9FTE7</accession>
<feature type="DNA-binding region" description="H-T-H motif" evidence="4">
    <location>
        <begin position="39"/>
        <end position="58"/>
    </location>
</feature>
<dbReference type="PANTHER" id="PTHR30055:SF220">
    <property type="entry name" value="TETR-FAMILY REGULATORY PROTEIN"/>
    <property type="match status" value="1"/>
</dbReference>
<evidence type="ECO:0000256" key="2">
    <source>
        <dbReference type="ARBA" id="ARBA00023125"/>
    </source>
</evidence>
<dbReference type="InterPro" id="IPR036271">
    <property type="entry name" value="Tet_transcr_reg_TetR-rel_C_sf"/>
</dbReference>
<feature type="domain" description="HTH tetR-type" evidence="5">
    <location>
        <begin position="16"/>
        <end position="76"/>
    </location>
</feature>
<keyword evidence="2 4" id="KW-0238">DNA-binding</keyword>
<dbReference type="PROSITE" id="PS50977">
    <property type="entry name" value="HTH_TETR_2"/>
    <property type="match status" value="1"/>
</dbReference>
<dbReference type="RefSeq" id="WP_010687026.1">
    <property type="nucleotide sequence ID" value="NZ_CP043538.1"/>
</dbReference>
<dbReference type="Gene3D" id="1.10.357.10">
    <property type="entry name" value="Tetracycline Repressor, domain 2"/>
    <property type="match status" value="1"/>
</dbReference>
<dbReference type="EMBL" id="CP043538">
    <property type="protein sequence ID" value="QGY05851.1"/>
    <property type="molecule type" value="Genomic_DNA"/>
</dbReference>
<dbReference type="GO" id="GO:0000976">
    <property type="term" value="F:transcription cis-regulatory region binding"/>
    <property type="evidence" value="ECO:0007669"/>
    <property type="project" value="TreeGrafter"/>
</dbReference>
<evidence type="ECO:0000313" key="6">
    <source>
        <dbReference type="EMBL" id="QGY05851.1"/>
    </source>
</evidence>
<organism evidence="6 7">
    <name type="scientific">Methylobacterium mesophilicum SR1.6/6</name>
    <dbReference type="NCBI Taxonomy" id="908290"/>
    <lineage>
        <taxon>Bacteria</taxon>
        <taxon>Pseudomonadati</taxon>
        <taxon>Pseudomonadota</taxon>
        <taxon>Alphaproteobacteria</taxon>
        <taxon>Hyphomicrobiales</taxon>
        <taxon>Methylobacteriaceae</taxon>
        <taxon>Methylobacterium</taxon>
    </lineage>
</organism>
<sequence>MLTVSTLDPEKSYHHGDLRAALVAAALDLLEAGGEAALSLRAAARACGVSAMAPYRHFPGKDDLLEAVAARGFEDLAAELETADSAASGSEALAAQGAAYVAFARRRPALFRLMFMRPCRKPDASRAYGILERRAAALAGPGMPAADLTLAAWSLVHGLAALILDGRVPLEGEAAEAAARRITLAFATRLNAKLS</sequence>
<proteinExistence type="predicted"/>
<evidence type="ECO:0000256" key="4">
    <source>
        <dbReference type="PROSITE-ProRule" id="PRU00335"/>
    </source>
</evidence>
<reference evidence="6 7" key="2">
    <citation type="journal article" date="2013" name="Genome Announc.">
        <title>Draft Genome Sequence of Methylobacterium mesophilicum Strain SR1.6/6, Isolated from Citrus sinensis.</title>
        <authorList>
            <person name="Marinho Almeida D."/>
            <person name="Dini-Andreote F."/>
            <person name="Camargo Neves A.A."/>
            <person name="Juca Ramos R.T."/>
            <person name="Andreote F.D."/>
            <person name="Carneiro A.R."/>
            <person name="Oliveira de Souza Lima A."/>
            <person name="Caracciolo Gomes de Sa P.H."/>
            <person name="Ribeiro Barbosa M.S."/>
            <person name="Araujo W.L."/>
            <person name="Silva A."/>
        </authorList>
    </citation>
    <scope>NUCLEOTIDE SEQUENCE [LARGE SCALE GENOMIC DNA]</scope>
    <source>
        <strain evidence="6 7">SR1.6/6</strain>
    </source>
</reference>
<dbReference type="Proteomes" id="UP000012488">
    <property type="component" value="Chromosome"/>
</dbReference>
<keyword evidence="1" id="KW-0805">Transcription regulation</keyword>
<dbReference type="OrthoDB" id="7056813at2"/>
<dbReference type="Pfam" id="PF13305">
    <property type="entry name" value="TetR_C_33"/>
    <property type="match status" value="1"/>
</dbReference>
<protein>
    <submittedName>
        <fullName evidence="6">WHG domain-containing protein</fullName>
    </submittedName>
</protein>
<dbReference type="InterPro" id="IPR001647">
    <property type="entry name" value="HTH_TetR"/>
</dbReference>
<evidence type="ECO:0000256" key="1">
    <source>
        <dbReference type="ARBA" id="ARBA00023015"/>
    </source>
</evidence>
<keyword evidence="3" id="KW-0804">Transcription</keyword>
<dbReference type="GO" id="GO:0003700">
    <property type="term" value="F:DNA-binding transcription factor activity"/>
    <property type="evidence" value="ECO:0007669"/>
    <property type="project" value="TreeGrafter"/>
</dbReference>
<dbReference type="KEGG" id="mmes:MMSR116_31105"/>
<dbReference type="InterPro" id="IPR025996">
    <property type="entry name" value="MT1864/Rv1816-like_C"/>
</dbReference>